<protein>
    <recommendedName>
        <fullName evidence="5">Transmembrane protein</fullName>
    </recommendedName>
</protein>
<accession>A0A7M7IXK9</accession>
<evidence type="ECO:0008006" key="5">
    <source>
        <dbReference type="Google" id="ProtNLM"/>
    </source>
</evidence>
<sequence>MNNLRRRSREPKRVCSSAVLLKRKGSANIFSVETSAPVEAVSPGAGSPQITYAISKTSHFGNENIFSSSREAGKIVSVSSDQRGHRKVKLAPLCYSLRWTFRLVYLVALFATALAVTVACMLLTVVTSYSTTWRLLYIPIIGTATLSVVTIVVFKATQPDIEVQSSYRKCICPAMMTRSAPDLRGGRQPEFVRDTPPRVYLNNTRHLQPHMKKMKCKHGSRFHWYTLPRRRWLFVTHRKSKFQCTLPRPRVRMRYDDRKADAMFVPHLNDAMINNYYLNRELPEHQFYQSSLFGASRRSLYGRRSSIMSDMSLVSQRRRIQRLRWEIKACEMYEELQRRNAKTGYTPQQSPTGTPSTRLSQRSKIINDAIIKYWLSPYDPTEGTVVLHV</sequence>
<dbReference type="KEGG" id="vde:111243119"/>
<keyword evidence="4" id="KW-1185">Reference proteome</keyword>
<proteinExistence type="predicted"/>
<keyword evidence="2" id="KW-0472">Membrane</keyword>
<reference evidence="3" key="1">
    <citation type="submission" date="2021-01" db="UniProtKB">
        <authorList>
            <consortium name="EnsemblMetazoa"/>
        </authorList>
    </citation>
    <scope>IDENTIFICATION</scope>
</reference>
<feature type="transmembrane region" description="Helical" evidence="2">
    <location>
        <begin position="135"/>
        <end position="154"/>
    </location>
</feature>
<keyword evidence="2" id="KW-1133">Transmembrane helix</keyword>
<feature type="region of interest" description="Disordered" evidence="1">
    <location>
        <begin position="339"/>
        <end position="359"/>
    </location>
</feature>
<dbReference type="InParanoid" id="A0A7M7IXK9"/>
<dbReference type="OrthoDB" id="10639646at2759"/>
<dbReference type="GeneID" id="111243119"/>
<dbReference type="Proteomes" id="UP000594260">
    <property type="component" value="Unplaced"/>
</dbReference>
<dbReference type="EnsemblMetazoa" id="XM_022788213">
    <property type="protein sequence ID" value="XP_022643948"/>
    <property type="gene ID" value="LOC111243119"/>
</dbReference>
<dbReference type="AlphaFoldDB" id="A0A7M7IXK9"/>
<organism evidence="3 4">
    <name type="scientific">Varroa destructor</name>
    <name type="common">Honeybee mite</name>
    <dbReference type="NCBI Taxonomy" id="109461"/>
    <lineage>
        <taxon>Eukaryota</taxon>
        <taxon>Metazoa</taxon>
        <taxon>Ecdysozoa</taxon>
        <taxon>Arthropoda</taxon>
        <taxon>Chelicerata</taxon>
        <taxon>Arachnida</taxon>
        <taxon>Acari</taxon>
        <taxon>Parasitiformes</taxon>
        <taxon>Mesostigmata</taxon>
        <taxon>Gamasina</taxon>
        <taxon>Dermanyssoidea</taxon>
        <taxon>Varroidae</taxon>
        <taxon>Varroa</taxon>
    </lineage>
</organism>
<evidence type="ECO:0000256" key="2">
    <source>
        <dbReference type="SAM" id="Phobius"/>
    </source>
</evidence>
<evidence type="ECO:0000313" key="4">
    <source>
        <dbReference type="Proteomes" id="UP000594260"/>
    </source>
</evidence>
<evidence type="ECO:0000256" key="1">
    <source>
        <dbReference type="SAM" id="MobiDB-lite"/>
    </source>
</evidence>
<keyword evidence="2" id="KW-0812">Transmembrane</keyword>
<feature type="compositionally biased region" description="Low complexity" evidence="1">
    <location>
        <begin position="343"/>
        <end position="357"/>
    </location>
</feature>
<evidence type="ECO:0000313" key="3">
    <source>
        <dbReference type="EnsemblMetazoa" id="XP_022643948"/>
    </source>
</evidence>
<name>A0A7M7IXK9_VARDE</name>
<feature type="transmembrane region" description="Helical" evidence="2">
    <location>
        <begin position="103"/>
        <end position="129"/>
    </location>
</feature>
<dbReference type="RefSeq" id="XP_022643948.1">
    <property type="nucleotide sequence ID" value="XM_022788213.1"/>
</dbReference>